<dbReference type="InterPro" id="IPR047675">
    <property type="entry name" value="Putative_zinc-bd"/>
</dbReference>
<reference evidence="1" key="1">
    <citation type="submission" date="2018-05" db="EMBL/GenBank/DDBJ databases">
        <authorList>
            <person name="Lanie J.A."/>
            <person name="Ng W.-L."/>
            <person name="Kazmierczak K.M."/>
            <person name="Andrzejewski T.M."/>
            <person name="Davidsen T.M."/>
            <person name="Wayne K.J."/>
            <person name="Tettelin H."/>
            <person name="Glass J.I."/>
            <person name="Rusch D."/>
            <person name="Podicherti R."/>
            <person name="Tsui H.-C.T."/>
            <person name="Winkler M.E."/>
        </authorList>
    </citation>
    <scope>NUCLEOTIDE SEQUENCE</scope>
</reference>
<gene>
    <name evidence="1" type="ORF">METZ01_LOCUS381445</name>
</gene>
<protein>
    <submittedName>
        <fullName evidence="1">Uncharacterized protein</fullName>
    </submittedName>
</protein>
<dbReference type="NCBIfam" id="NF041373">
    <property type="entry name" value="HGG_STG"/>
    <property type="match status" value="1"/>
</dbReference>
<organism evidence="1">
    <name type="scientific">marine metagenome</name>
    <dbReference type="NCBI Taxonomy" id="408172"/>
    <lineage>
        <taxon>unclassified sequences</taxon>
        <taxon>metagenomes</taxon>
        <taxon>ecological metagenomes</taxon>
    </lineage>
</organism>
<proteinExistence type="predicted"/>
<sequence>MKARPITPSLLYWQFGPNWPGRRCLAKTRKGTPCQKPALRGWPRCQLHGAKTGAPEGAFNGNYKHGLYTKEMLKRYRESMARIRKICAMGQEIKLFN</sequence>
<dbReference type="EMBL" id="UINC01141070">
    <property type="protein sequence ID" value="SVD28591.1"/>
    <property type="molecule type" value="Genomic_DNA"/>
</dbReference>
<accession>A0A382U4C1</accession>
<name>A0A382U4C1_9ZZZZ</name>
<dbReference type="AlphaFoldDB" id="A0A382U4C1"/>
<evidence type="ECO:0000313" key="1">
    <source>
        <dbReference type="EMBL" id="SVD28591.1"/>
    </source>
</evidence>